<evidence type="ECO:0000313" key="3">
    <source>
        <dbReference type="Proteomes" id="UP001589865"/>
    </source>
</evidence>
<dbReference type="EMBL" id="JBHLUN010000002">
    <property type="protein sequence ID" value="MFC0407198.1"/>
    <property type="molecule type" value="Genomic_DNA"/>
</dbReference>
<protein>
    <submittedName>
        <fullName evidence="2">Aspartate/glutamate racemase family protein</fullName>
    </submittedName>
</protein>
<evidence type="ECO:0000256" key="1">
    <source>
        <dbReference type="ARBA" id="ARBA00038414"/>
    </source>
</evidence>
<keyword evidence="3" id="KW-1185">Reference proteome</keyword>
<comment type="caution">
    <text evidence="2">The sequence shown here is derived from an EMBL/GenBank/DDBJ whole genome shotgun (WGS) entry which is preliminary data.</text>
</comment>
<proteinExistence type="inferred from homology"/>
<gene>
    <name evidence="2" type="ORF">ACFFGY_02990</name>
</gene>
<dbReference type="InterPro" id="IPR053714">
    <property type="entry name" value="Iso_Racemase_Enz_sf"/>
</dbReference>
<reference evidence="2 3" key="1">
    <citation type="submission" date="2024-09" db="EMBL/GenBank/DDBJ databases">
        <authorList>
            <person name="Sun Q."/>
            <person name="Mori K."/>
        </authorList>
    </citation>
    <scope>NUCLEOTIDE SEQUENCE [LARGE SCALE GENOMIC DNA]</scope>
    <source>
        <strain evidence="2 3">TBRC 5777</strain>
    </source>
</reference>
<accession>A0ABV6JNA9</accession>
<sequence length="295" mass="33264">MSVTNEAEDMAATARYRFLLIQAFRLPEDSPYRHRRIGAAREQALMNFDFVGPLLQDVDWEVHAGALTTYGDWAVETRAEFAFSAAARLPLVREACESGKYNAIVLLGGGEPGFLESCEIARPFGIPVTSCAFSQMHYATMLGNKFSVIDLAENHNMYYYNLVIQHRMADRCASIRMINFPHERPGHEVERQFHVERDKARRGEFSVAVEEAVEAAVAAIEEDGAEVITLGCSGTFWLQPILQRRLNELGWEVPVLEGYRCAITLAKSLVDMGLTASGLTFPDVRPRRWRKKKVF</sequence>
<dbReference type="RefSeq" id="WP_377042890.1">
    <property type="nucleotide sequence ID" value="NZ_JBHLUN010000002.1"/>
</dbReference>
<dbReference type="InterPro" id="IPR015942">
    <property type="entry name" value="Asp/Glu/hydantoin_racemase"/>
</dbReference>
<dbReference type="Proteomes" id="UP001589865">
    <property type="component" value="Unassembled WGS sequence"/>
</dbReference>
<comment type="similarity">
    <text evidence="1">Belongs to the HyuE racemase family.</text>
</comment>
<evidence type="ECO:0000313" key="2">
    <source>
        <dbReference type="EMBL" id="MFC0407198.1"/>
    </source>
</evidence>
<name>A0ABV6JNA9_9PROT</name>
<dbReference type="Pfam" id="PF01177">
    <property type="entry name" value="Asp_Glu_race"/>
    <property type="match status" value="1"/>
</dbReference>
<dbReference type="Gene3D" id="3.40.50.12500">
    <property type="match status" value="1"/>
</dbReference>
<organism evidence="2 3">
    <name type="scientific">Roseomonas elaeocarpi</name>
    <dbReference type="NCBI Taxonomy" id="907779"/>
    <lineage>
        <taxon>Bacteria</taxon>
        <taxon>Pseudomonadati</taxon>
        <taxon>Pseudomonadota</taxon>
        <taxon>Alphaproteobacteria</taxon>
        <taxon>Acetobacterales</taxon>
        <taxon>Roseomonadaceae</taxon>
        <taxon>Roseomonas</taxon>
    </lineage>
</organism>